<dbReference type="SUPFAM" id="SSF53474">
    <property type="entry name" value="alpha/beta-Hydrolases"/>
    <property type="match status" value="1"/>
</dbReference>
<dbReference type="RefSeq" id="WP_179659488.1">
    <property type="nucleotide sequence ID" value="NZ_JACBZR010000001.1"/>
</dbReference>
<dbReference type="GO" id="GO:0016042">
    <property type="term" value="P:lipid catabolic process"/>
    <property type="evidence" value="ECO:0007669"/>
    <property type="project" value="InterPro"/>
</dbReference>
<evidence type="ECO:0000259" key="3">
    <source>
        <dbReference type="SMART" id="SM00776"/>
    </source>
</evidence>
<dbReference type="Gene3D" id="3.40.50.1820">
    <property type="entry name" value="alpha/beta hydrolase"/>
    <property type="match status" value="1"/>
</dbReference>
<feature type="signal peptide" evidence="2">
    <location>
        <begin position="1"/>
        <end position="33"/>
    </location>
</feature>
<dbReference type="InterPro" id="IPR029058">
    <property type="entry name" value="AB_hydrolase_fold"/>
</dbReference>
<feature type="domain" description="Glycosyl hydrolase family 98 putative carbohydrate-binding module" evidence="3">
    <location>
        <begin position="196"/>
        <end position="342"/>
    </location>
</feature>
<feature type="region of interest" description="Disordered" evidence="1">
    <location>
        <begin position="52"/>
        <end position="71"/>
    </location>
</feature>
<protein>
    <submittedName>
        <fullName evidence="4">Alpha-beta hydrolase superfamily lysophospholipase</fullName>
    </submittedName>
</protein>
<dbReference type="Pfam" id="PF03583">
    <property type="entry name" value="LIP"/>
    <property type="match status" value="1"/>
</dbReference>
<organism evidence="4 5">
    <name type="scientific">Nocardioides panzhihuensis</name>
    <dbReference type="NCBI Taxonomy" id="860243"/>
    <lineage>
        <taxon>Bacteria</taxon>
        <taxon>Bacillati</taxon>
        <taxon>Actinomycetota</taxon>
        <taxon>Actinomycetes</taxon>
        <taxon>Propionibacteriales</taxon>
        <taxon>Nocardioidaceae</taxon>
        <taxon>Nocardioides</taxon>
    </lineage>
</organism>
<dbReference type="Gene3D" id="2.60.120.1060">
    <property type="entry name" value="NPCBM/NEW2 domain"/>
    <property type="match status" value="2"/>
</dbReference>
<name>A0A7Z0ITP5_9ACTN</name>
<feature type="chain" id="PRO_5031181879" evidence="2">
    <location>
        <begin position="34"/>
        <end position="725"/>
    </location>
</feature>
<evidence type="ECO:0000256" key="1">
    <source>
        <dbReference type="SAM" id="MobiDB-lite"/>
    </source>
</evidence>
<dbReference type="PANTHER" id="PTHR34853:SF1">
    <property type="entry name" value="LIPASE 5"/>
    <property type="match status" value="1"/>
</dbReference>
<dbReference type="InterPro" id="IPR005152">
    <property type="entry name" value="Lipase_secreted"/>
</dbReference>
<dbReference type="InterPro" id="IPR038637">
    <property type="entry name" value="NPCBM_sf"/>
</dbReference>
<feature type="region of interest" description="Disordered" evidence="1">
    <location>
        <begin position="212"/>
        <end position="233"/>
    </location>
</feature>
<dbReference type="PROSITE" id="PS51318">
    <property type="entry name" value="TAT"/>
    <property type="match status" value="1"/>
</dbReference>
<dbReference type="Gene3D" id="1.10.260.130">
    <property type="match status" value="1"/>
</dbReference>
<gene>
    <name evidence="4" type="ORF">BJ988_003793</name>
</gene>
<dbReference type="SUPFAM" id="SSF49785">
    <property type="entry name" value="Galactose-binding domain-like"/>
    <property type="match status" value="2"/>
</dbReference>
<keyword evidence="5" id="KW-1185">Reference proteome</keyword>
<dbReference type="EMBL" id="JACBZR010000001">
    <property type="protein sequence ID" value="NYI79145.1"/>
    <property type="molecule type" value="Genomic_DNA"/>
</dbReference>
<comment type="caution">
    <text evidence="4">The sequence shown here is derived from an EMBL/GenBank/DDBJ whole genome shotgun (WGS) entry which is preliminary data.</text>
</comment>
<dbReference type="Pfam" id="PF08305">
    <property type="entry name" value="NPCBM"/>
    <property type="match status" value="2"/>
</dbReference>
<keyword evidence="4" id="KW-0378">Hydrolase</keyword>
<dbReference type="InterPro" id="IPR013222">
    <property type="entry name" value="Glyco_hyd_98_carb-bd"/>
</dbReference>
<accession>A0A7Z0ITP5</accession>
<dbReference type="InterPro" id="IPR006311">
    <property type="entry name" value="TAT_signal"/>
</dbReference>
<sequence length="725" mass="74423">MSPRASRRAGLAVALAVALATPAAPLLTGPASAATLTGQVWASDLPFVSSVNGNGPVERDESNGTQAAGDGRTIWVGGKSHSKGLGVHADSAVRFDVGGSCEYFQSEVGIDDEVGDKGSVVFSVVADGVQVAQTKTVTGSMEPITIYAGIDGAQTVDLLVSQAEGGAAYDHADWASAKFRCSGDGTAPAATTPAAPTTSVYAGNWPFLGTPSNGWGPVERNQENGEEAAGDGGPLKLNGVTYTKGLGVHAGSMVSYHLGGGCSAFTAKVGVDDSQGWLGSARFRVFADGVEVADTGKMLNGTATKTISATTAGARRLDLLVDDTGDGVDYDHADWADARLVCGNDATGAAFYTPPSTLPAGRGTLVRTEPSQFWVTPLKITPVDATATRLMYTSTDRNDTSIAVTGQLVVPNKAWSGSGSRPLIAYAVGTQGLGDECAPSRLSDGGGLEYENVFLAGLLAKGYAVVVTDYQGLGTPGLHTYMSREVQARAVLDSVRAARNVSGSGVTSSTPVALMGYSQGGGAAAAAAEIAHGYAPDLNVVGVAAGGIPGDLLTVADKLDGSFAVGFLAYAVLGVGEASYGIDVSTFLNARGSTLMDAVREECVVETVLKHPFVQSSTLTKDGRSLPQTLRDPQYATMLDEQRIGNGRKPTIPAFVYHSQTDDVVAYAAGYDAAKRWCAQGATVSFRPGLAPGHVGGAFGFHPYALSFLDARFRGEPSTSTCATI</sequence>
<dbReference type="PANTHER" id="PTHR34853">
    <property type="match status" value="1"/>
</dbReference>
<dbReference type="Proteomes" id="UP000564496">
    <property type="component" value="Unassembled WGS sequence"/>
</dbReference>
<evidence type="ECO:0000256" key="2">
    <source>
        <dbReference type="SAM" id="SignalP"/>
    </source>
</evidence>
<feature type="domain" description="Glycosyl hydrolase family 98 putative carbohydrate-binding module" evidence="3">
    <location>
        <begin position="36"/>
        <end position="181"/>
    </location>
</feature>
<evidence type="ECO:0000313" key="5">
    <source>
        <dbReference type="Proteomes" id="UP000564496"/>
    </source>
</evidence>
<dbReference type="AlphaFoldDB" id="A0A7Z0ITP5"/>
<dbReference type="SMART" id="SM00776">
    <property type="entry name" value="NPCBM"/>
    <property type="match status" value="2"/>
</dbReference>
<dbReference type="InterPro" id="IPR008979">
    <property type="entry name" value="Galactose-bd-like_sf"/>
</dbReference>
<keyword evidence="2" id="KW-0732">Signal</keyword>
<proteinExistence type="predicted"/>
<evidence type="ECO:0000313" key="4">
    <source>
        <dbReference type="EMBL" id="NYI79145.1"/>
    </source>
</evidence>
<reference evidence="4 5" key="1">
    <citation type="submission" date="2020-07" db="EMBL/GenBank/DDBJ databases">
        <title>Sequencing the genomes of 1000 actinobacteria strains.</title>
        <authorList>
            <person name="Klenk H.-P."/>
        </authorList>
    </citation>
    <scope>NUCLEOTIDE SEQUENCE [LARGE SCALE GENOMIC DNA]</scope>
    <source>
        <strain evidence="4 5">DSM 26487</strain>
    </source>
</reference>
<dbReference type="GO" id="GO:0004806">
    <property type="term" value="F:triacylglycerol lipase activity"/>
    <property type="evidence" value="ECO:0007669"/>
    <property type="project" value="InterPro"/>
</dbReference>